<dbReference type="Proteomes" id="UP001558652">
    <property type="component" value="Unassembled WGS sequence"/>
</dbReference>
<organism evidence="1 2">
    <name type="scientific">Ranatra chinensis</name>
    <dbReference type="NCBI Taxonomy" id="642074"/>
    <lineage>
        <taxon>Eukaryota</taxon>
        <taxon>Metazoa</taxon>
        <taxon>Ecdysozoa</taxon>
        <taxon>Arthropoda</taxon>
        <taxon>Hexapoda</taxon>
        <taxon>Insecta</taxon>
        <taxon>Pterygota</taxon>
        <taxon>Neoptera</taxon>
        <taxon>Paraneoptera</taxon>
        <taxon>Hemiptera</taxon>
        <taxon>Heteroptera</taxon>
        <taxon>Panheteroptera</taxon>
        <taxon>Nepomorpha</taxon>
        <taxon>Nepidae</taxon>
        <taxon>Ranatrinae</taxon>
        <taxon>Ranatra</taxon>
    </lineage>
</organism>
<dbReference type="EMBL" id="JBFDAA010000005">
    <property type="protein sequence ID" value="KAL1132800.1"/>
    <property type="molecule type" value="Genomic_DNA"/>
</dbReference>
<sequence length="162" mass="17920">MYTFPCGHSELGVVEASPVRAFYSPTLRPTLKTAVGSALLQTGQRNLGQLLAVRFLEGRPSLGRVVGLRDGQVRDYLRNCDAGELIFVCILGSDAEDLLHYMSRCLKPRDSNQGFRPSIDERRLIERTLSRKRRLVEEMVAEGVASSASQIPSGWVVGGREN</sequence>
<gene>
    <name evidence="1" type="ORF">AAG570_010752</name>
</gene>
<reference evidence="1 2" key="1">
    <citation type="submission" date="2024-07" db="EMBL/GenBank/DDBJ databases">
        <title>Chromosome-level genome assembly of the water stick insect Ranatra chinensis (Heteroptera: Nepidae).</title>
        <authorList>
            <person name="Liu X."/>
        </authorList>
    </citation>
    <scope>NUCLEOTIDE SEQUENCE [LARGE SCALE GENOMIC DNA]</scope>
    <source>
        <strain evidence="1">Cailab_2021Rc</strain>
        <tissue evidence="1">Muscle</tissue>
    </source>
</reference>
<name>A0ABD0YNE4_9HEMI</name>
<evidence type="ECO:0000313" key="1">
    <source>
        <dbReference type="EMBL" id="KAL1132800.1"/>
    </source>
</evidence>
<dbReference type="AlphaFoldDB" id="A0ABD0YNE4"/>
<proteinExistence type="predicted"/>
<keyword evidence="2" id="KW-1185">Reference proteome</keyword>
<protein>
    <submittedName>
        <fullName evidence="1">Uncharacterized protein</fullName>
    </submittedName>
</protein>
<evidence type="ECO:0000313" key="2">
    <source>
        <dbReference type="Proteomes" id="UP001558652"/>
    </source>
</evidence>
<comment type="caution">
    <text evidence="1">The sequence shown here is derived from an EMBL/GenBank/DDBJ whole genome shotgun (WGS) entry which is preliminary data.</text>
</comment>
<accession>A0ABD0YNE4</accession>